<accession>A0ABR1SVM7</accession>
<organism evidence="2 3">
    <name type="scientific">Apiospora phragmitis</name>
    <dbReference type="NCBI Taxonomy" id="2905665"/>
    <lineage>
        <taxon>Eukaryota</taxon>
        <taxon>Fungi</taxon>
        <taxon>Dikarya</taxon>
        <taxon>Ascomycota</taxon>
        <taxon>Pezizomycotina</taxon>
        <taxon>Sordariomycetes</taxon>
        <taxon>Xylariomycetidae</taxon>
        <taxon>Amphisphaeriales</taxon>
        <taxon>Apiosporaceae</taxon>
        <taxon>Apiospora</taxon>
    </lineage>
</organism>
<keyword evidence="2" id="KW-0808">Transferase</keyword>
<dbReference type="InterPro" id="IPR011009">
    <property type="entry name" value="Kinase-like_dom_sf"/>
</dbReference>
<dbReference type="RefSeq" id="XP_066708231.1">
    <property type="nucleotide sequence ID" value="XM_066866555.1"/>
</dbReference>
<dbReference type="Proteomes" id="UP001480595">
    <property type="component" value="Unassembled WGS sequence"/>
</dbReference>
<dbReference type="EMBL" id="JAQQWL010000016">
    <property type="protein sequence ID" value="KAK8038379.1"/>
    <property type="molecule type" value="Genomic_DNA"/>
</dbReference>
<reference evidence="2 3" key="1">
    <citation type="submission" date="2023-01" db="EMBL/GenBank/DDBJ databases">
        <title>Analysis of 21 Apiospora genomes using comparative genomics revels a genus with tremendous synthesis potential of carbohydrate active enzymes and secondary metabolites.</title>
        <authorList>
            <person name="Sorensen T."/>
        </authorList>
    </citation>
    <scope>NUCLEOTIDE SEQUENCE [LARGE SCALE GENOMIC DNA]</scope>
    <source>
        <strain evidence="2 3">CBS 135458</strain>
    </source>
</reference>
<evidence type="ECO:0000313" key="3">
    <source>
        <dbReference type="Proteomes" id="UP001480595"/>
    </source>
</evidence>
<comment type="caution">
    <text evidence="2">The sequence shown here is derived from an EMBL/GenBank/DDBJ whole genome shotgun (WGS) entry which is preliminary data.</text>
</comment>
<evidence type="ECO:0000313" key="2">
    <source>
        <dbReference type="EMBL" id="KAK8038379.1"/>
    </source>
</evidence>
<sequence>MSPNHMAAVSSGSASTPLRLLRPVYLDRHPSQDYDLVQKTAKVWIGASRASRSRQLVVIKEIYHTTTLQELRCTVRIMHPHVAPVLALYCCRDQCFAVYEFLELDLFDVLPLATEVEIASVMAQARSESPPPQDRASLTGYSSWTASIICSRSHSRRRSTRYASHRTALSSLVLHLVPSKTYGGDADHPSSYGLGLRPDELIEPRRRKQVRDRLSGGTARHDERERRRPKLGGSRFSEVPTQRAPP</sequence>
<evidence type="ECO:0000256" key="1">
    <source>
        <dbReference type="SAM" id="MobiDB-lite"/>
    </source>
</evidence>
<keyword evidence="2" id="KW-0418">Kinase</keyword>
<gene>
    <name evidence="2" type="ORF">PG994_015146</name>
</gene>
<dbReference type="GO" id="GO:0016301">
    <property type="term" value="F:kinase activity"/>
    <property type="evidence" value="ECO:0007669"/>
    <property type="project" value="UniProtKB-KW"/>
</dbReference>
<dbReference type="SUPFAM" id="SSF56112">
    <property type="entry name" value="Protein kinase-like (PK-like)"/>
    <property type="match status" value="1"/>
</dbReference>
<feature type="compositionally biased region" description="Basic and acidic residues" evidence="1">
    <location>
        <begin position="211"/>
        <end position="226"/>
    </location>
</feature>
<protein>
    <submittedName>
        <fullName evidence="2">Protein kinase domain-containing protein</fullName>
    </submittedName>
</protein>
<keyword evidence="3" id="KW-1185">Reference proteome</keyword>
<feature type="region of interest" description="Disordered" evidence="1">
    <location>
        <begin position="184"/>
        <end position="246"/>
    </location>
</feature>
<proteinExistence type="predicted"/>
<name>A0ABR1SVM7_9PEZI</name>
<dbReference type="GeneID" id="92099618"/>